<dbReference type="GO" id="GO:0005737">
    <property type="term" value="C:cytoplasm"/>
    <property type="evidence" value="ECO:0007669"/>
    <property type="project" value="TreeGrafter"/>
</dbReference>
<dbReference type="SUPFAM" id="SSF52540">
    <property type="entry name" value="P-loop containing nucleoside triphosphate hydrolases"/>
    <property type="match status" value="1"/>
</dbReference>
<name>A0A9D4JWA5_DREPO</name>
<protein>
    <recommendedName>
        <fullName evidence="1">Deoxynucleoside kinase domain-containing protein</fullName>
    </recommendedName>
</protein>
<accession>A0A9D4JWA5</accession>
<reference evidence="2" key="2">
    <citation type="submission" date="2020-11" db="EMBL/GenBank/DDBJ databases">
        <authorList>
            <person name="McCartney M.A."/>
            <person name="Auch B."/>
            <person name="Kono T."/>
            <person name="Mallez S."/>
            <person name="Becker A."/>
            <person name="Gohl D.M."/>
            <person name="Silverstein K.A.T."/>
            <person name="Koren S."/>
            <person name="Bechman K.B."/>
            <person name="Herman A."/>
            <person name="Abrahante J.E."/>
            <person name="Garbe J."/>
        </authorList>
    </citation>
    <scope>NUCLEOTIDE SEQUENCE</scope>
    <source>
        <strain evidence="2">Duluth1</strain>
        <tissue evidence="2">Whole animal</tissue>
    </source>
</reference>
<keyword evidence="3" id="KW-1185">Reference proteome</keyword>
<feature type="domain" description="Deoxynucleoside kinase" evidence="1">
    <location>
        <begin position="11"/>
        <end position="136"/>
    </location>
</feature>
<evidence type="ECO:0000259" key="1">
    <source>
        <dbReference type="Pfam" id="PF01712"/>
    </source>
</evidence>
<dbReference type="AlphaFoldDB" id="A0A9D4JWA5"/>
<dbReference type="Pfam" id="PF01712">
    <property type="entry name" value="dNK"/>
    <property type="match status" value="1"/>
</dbReference>
<evidence type="ECO:0000313" key="2">
    <source>
        <dbReference type="EMBL" id="KAH3822768.1"/>
    </source>
</evidence>
<dbReference type="InterPro" id="IPR050566">
    <property type="entry name" value="Deoxyribonucleoside_kinase"/>
</dbReference>
<dbReference type="InterPro" id="IPR027417">
    <property type="entry name" value="P-loop_NTPase"/>
</dbReference>
<dbReference type="PANTHER" id="PTHR10513:SF35">
    <property type="entry name" value="DEOXYADENOSINE KINASE"/>
    <property type="match status" value="1"/>
</dbReference>
<dbReference type="Proteomes" id="UP000828390">
    <property type="component" value="Unassembled WGS sequence"/>
</dbReference>
<proteinExistence type="predicted"/>
<sequence>MSVLRKALASGEPYVFVERSFLSNLNVFATAQKSMGYIDEVEWMVYHELFKSMLPSENFELAGIIYLQTSPTKCYERLKIRNRAEESEISLKYLKELHNNHEKWFSGIDPRKVLVINMDANKYGWADYENDIARIKSFVSEMTAGD</sequence>
<gene>
    <name evidence="2" type="ORF">DPMN_124559</name>
</gene>
<reference evidence="2" key="1">
    <citation type="journal article" date="2019" name="bioRxiv">
        <title>The Genome of the Zebra Mussel, Dreissena polymorpha: A Resource for Invasive Species Research.</title>
        <authorList>
            <person name="McCartney M.A."/>
            <person name="Auch B."/>
            <person name="Kono T."/>
            <person name="Mallez S."/>
            <person name="Zhang Y."/>
            <person name="Obille A."/>
            <person name="Becker A."/>
            <person name="Abrahante J.E."/>
            <person name="Garbe J."/>
            <person name="Badalamenti J.P."/>
            <person name="Herman A."/>
            <person name="Mangelson H."/>
            <person name="Liachko I."/>
            <person name="Sullivan S."/>
            <person name="Sone E.D."/>
            <person name="Koren S."/>
            <person name="Silverstein K.A.T."/>
            <person name="Beckman K.B."/>
            <person name="Gohl D.M."/>
        </authorList>
    </citation>
    <scope>NUCLEOTIDE SEQUENCE</scope>
    <source>
        <strain evidence="2">Duluth1</strain>
        <tissue evidence="2">Whole animal</tissue>
    </source>
</reference>
<dbReference type="Gene3D" id="3.40.50.300">
    <property type="entry name" value="P-loop containing nucleotide triphosphate hydrolases"/>
    <property type="match status" value="1"/>
</dbReference>
<evidence type="ECO:0000313" key="3">
    <source>
        <dbReference type="Proteomes" id="UP000828390"/>
    </source>
</evidence>
<dbReference type="PANTHER" id="PTHR10513">
    <property type="entry name" value="DEOXYNUCLEOSIDE KINASE"/>
    <property type="match status" value="1"/>
</dbReference>
<dbReference type="EMBL" id="JAIWYP010000005">
    <property type="protein sequence ID" value="KAH3822768.1"/>
    <property type="molecule type" value="Genomic_DNA"/>
</dbReference>
<organism evidence="2 3">
    <name type="scientific">Dreissena polymorpha</name>
    <name type="common">Zebra mussel</name>
    <name type="synonym">Mytilus polymorpha</name>
    <dbReference type="NCBI Taxonomy" id="45954"/>
    <lineage>
        <taxon>Eukaryota</taxon>
        <taxon>Metazoa</taxon>
        <taxon>Spiralia</taxon>
        <taxon>Lophotrochozoa</taxon>
        <taxon>Mollusca</taxon>
        <taxon>Bivalvia</taxon>
        <taxon>Autobranchia</taxon>
        <taxon>Heteroconchia</taxon>
        <taxon>Euheterodonta</taxon>
        <taxon>Imparidentia</taxon>
        <taxon>Neoheterodontei</taxon>
        <taxon>Myida</taxon>
        <taxon>Dreissenoidea</taxon>
        <taxon>Dreissenidae</taxon>
        <taxon>Dreissena</taxon>
    </lineage>
</organism>
<dbReference type="GO" id="GO:0019136">
    <property type="term" value="F:deoxynucleoside kinase activity"/>
    <property type="evidence" value="ECO:0007669"/>
    <property type="project" value="TreeGrafter"/>
</dbReference>
<comment type="caution">
    <text evidence="2">The sequence shown here is derived from an EMBL/GenBank/DDBJ whole genome shotgun (WGS) entry which is preliminary data.</text>
</comment>
<dbReference type="InterPro" id="IPR031314">
    <property type="entry name" value="DNK_dom"/>
</dbReference>